<dbReference type="Proteomes" id="UP000787472">
    <property type="component" value="Unassembled WGS sequence"/>
</dbReference>
<dbReference type="InterPro" id="IPR029046">
    <property type="entry name" value="LolA/LolB/LppX"/>
</dbReference>
<dbReference type="AlphaFoldDB" id="A0A9E5JU27"/>
<protein>
    <submittedName>
        <fullName evidence="6">Outer membrane lipoprotein carrier protein LolA</fullName>
    </submittedName>
</protein>
<organism evidence="6 7">
    <name type="scientific">Pseudomaricurvus hydrocarbonicus</name>
    <dbReference type="NCBI Taxonomy" id="1470433"/>
    <lineage>
        <taxon>Bacteria</taxon>
        <taxon>Pseudomonadati</taxon>
        <taxon>Pseudomonadota</taxon>
        <taxon>Gammaproteobacteria</taxon>
        <taxon>Cellvibrionales</taxon>
        <taxon>Cellvibrionaceae</taxon>
        <taxon>Pseudomaricurvus</taxon>
    </lineage>
</organism>
<evidence type="ECO:0000256" key="2">
    <source>
        <dbReference type="ARBA" id="ARBA00022448"/>
    </source>
</evidence>
<dbReference type="EMBL" id="JAAONZ010000003">
    <property type="protein sequence ID" value="NHO64900.1"/>
    <property type="molecule type" value="Genomic_DNA"/>
</dbReference>
<dbReference type="InterPro" id="IPR004564">
    <property type="entry name" value="OM_lipoprot_carrier_LolA-like"/>
</dbReference>
<dbReference type="SUPFAM" id="SSF89392">
    <property type="entry name" value="Prokaryotic lipoproteins and lipoprotein localization factors"/>
    <property type="match status" value="1"/>
</dbReference>
<name>A0A9E5JU27_9GAMM</name>
<evidence type="ECO:0000256" key="4">
    <source>
        <dbReference type="ARBA" id="ARBA00022927"/>
    </source>
</evidence>
<reference evidence="6" key="1">
    <citation type="submission" date="2020-03" db="EMBL/GenBank/DDBJ databases">
        <authorList>
            <person name="Guo F."/>
        </authorList>
    </citation>
    <scope>NUCLEOTIDE SEQUENCE</scope>
    <source>
        <strain evidence="6">JCM 30134</strain>
    </source>
</reference>
<keyword evidence="3 5" id="KW-0732">Signal</keyword>
<sequence>MTADIVKADAVKAFMLRTALLAACLLAGTASTAIAQSPSPTQASSQPQLQTLQTITQSLQLGQHPQEQQGQFVQRKYLSILPQPLVSRGHYAFQQDTGLEWQVLQPLPSKLTFSAAGIQQEQNGQQVWLARADQPGIAAIGQIMAAIFTSDWHTLQEFFRIEVLPPAAPSASGTADNSPITPNSWSLKLTPTQVSLQQAMSHILLSGDHQLRHMTLFEPNNDRTEIDFQ</sequence>
<accession>A0A9E5JU27</accession>
<feature type="chain" id="PRO_5039030702" evidence="5">
    <location>
        <begin position="36"/>
        <end position="229"/>
    </location>
</feature>
<evidence type="ECO:0000256" key="3">
    <source>
        <dbReference type="ARBA" id="ARBA00022729"/>
    </source>
</evidence>
<keyword evidence="4" id="KW-0653">Protein transport</keyword>
<evidence type="ECO:0000313" key="7">
    <source>
        <dbReference type="Proteomes" id="UP000787472"/>
    </source>
</evidence>
<dbReference type="Gene3D" id="2.50.20.10">
    <property type="entry name" value="Lipoprotein localisation LolA/LolB/LppX"/>
    <property type="match status" value="1"/>
</dbReference>
<keyword evidence="6" id="KW-0449">Lipoprotein</keyword>
<feature type="signal peptide" evidence="5">
    <location>
        <begin position="1"/>
        <end position="35"/>
    </location>
</feature>
<evidence type="ECO:0000313" key="6">
    <source>
        <dbReference type="EMBL" id="NHO64900.1"/>
    </source>
</evidence>
<comment type="subunit">
    <text evidence="1">Monomer.</text>
</comment>
<evidence type="ECO:0000256" key="5">
    <source>
        <dbReference type="SAM" id="SignalP"/>
    </source>
</evidence>
<dbReference type="CDD" id="cd16325">
    <property type="entry name" value="LolA"/>
    <property type="match status" value="1"/>
</dbReference>
<evidence type="ECO:0000256" key="1">
    <source>
        <dbReference type="ARBA" id="ARBA00011245"/>
    </source>
</evidence>
<dbReference type="RefSeq" id="WP_167182652.1">
    <property type="nucleotide sequence ID" value="NZ_JAAONZ010000003.1"/>
</dbReference>
<keyword evidence="7" id="KW-1185">Reference proteome</keyword>
<comment type="caution">
    <text evidence="6">The sequence shown here is derived from an EMBL/GenBank/DDBJ whole genome shotgun (WGS) entry which is preliminary data.</text>
</comment>
<dbReference type="GO" id="GO:0015031">
    <property type="term" value="P:protein transport"/>
    <property type="evidence" value="ECO:0007669"/>
    <property type="project" value="UniProtKB-KW"/>
</dbReference>
<gene>
    <name evidence="6" type="ORF">G8770_05020</name>
</gene>
<proteinExistence type="predicted"/>
<keyword evidence="2" id="KW-0813">Transport</keyword>